<evidence type="ECO:0000256" key="3">
    <source>
        <dbReference type="ARBA" id="ARBA00022692"/>
    </source>
</evidence>
<evidence type="ECO:0000256" key="2">
    <source>
        <dbReference type="ARBA" id="ARBA00022475"/>
    </source>
</evidence>
<dbReference type="PANTHER" id="PTHR30287">
    <property type="entry name" value="MEMBRANE COMPONENT OF PREDICTED ABC SUPERFAMILY METABOLITE UPTAKE TRANSPORTER"/>
    <property type="match status" value="1"/>
</dbReference>
<feature type="transmembrane region" description="Helical" evidence="6">
    <location>
        <begin position="21"/>
        <end position="45"/>
    </location>
</feature>
<feature type="transmembrane region" description="Helical" evidence="6">
    <location>
        <begin position="260"/>
        <end position="284"/>
    </location>
</feature>
<feature type="transmembrane region" description="Helical" evidence="6">
    <location>
        <begin position="350"/>
        <end position="372"/>
    </location>
</feature>
<gene>
    <name evidence="8" type="ORF">ICN82_20800</name>
</gene>
<dbReference type="Pfam" id="PF02687">
    <property type="entry name" value="FtsX"/>
    <property type="match status" value="1"/>
</dbReference>
<accession>A0A8J7CY30</accession>
<evidence type="ECO:0000313" key="8">
    <source>
        <dbReference type="EMBL" id="MBE3640649.1"/>
    </source>
</evidence>
<organism evidence="8 9">
    <name type="scientific">Mangrovicoccus algicola</name>
    <dbReference type="NCBI Taxonomy" id="2771008"/>
    <lineage>
        <taxon>Bacteria</taxon>
        <taxon>Pseudomonadati</taxon>
        <taxon>Pseudomonadota</taxon>
        <taxon>Alphaproteobacteria</taxon>
        <taxon>Rhodobacterales</taxon>
        <taxon>Paracoccaceae</taxon>
        <taxon>Mangrovicoccus</taxon>
    </lineage>
</organism>
<evidence type="ECO:0000259" key="7">
    <source>
        <dbReference type="Pfam" id="PF02687"/>
    </source>
</evidence>
<dbReference type="RefSeq" id="WP_193187183.1">
    <property type="nucleotide sequence ID" value="NZ_JACVXA010000119.1"/>
</dbReference>
<evidence type="ECO:0000256" key="4">
    <source>
        <dbReference type="ARBA" id="ARBA00022989"/>
    </source>
</evidence>
<dbReference type="Proteomes" id="UP000609121">
    <property type="component" value="Unassembled WGS sequence"/>
</dbReference>
<feature type="non-terminal residue" evidence="8">
    <location>
        <position position="463"/>
    </location>
</feature>
<evidence type="ECO:0000313" key="9">
    <source>
        <dbReference type="Proteomes" id="UP000609121"/>
    </source>
</evidence>
<keyword evidence="5 6" id="KW-0472">Membrane</keyword>
<keyword evidence="2" id="KW-1003">Cell membrane</keyword>
<reference evidence="8" key="1">
    <citation type="submission" date="2020-09" db="EMBL/GenBank/DDBJ databases">
        <title>A novel bacterium of genus Mangrovicoccus, isolated from South China Sea.</title>
        <authorList>
            <person name="Huang H."/>
            <person name="Mo K."/>
            <person name="Hu Y."/>
        </authorList>
    </citation>
    <scope>NUCLEOTIDE SEQUENCE</scope>
    <source>
        <strain evidence="8">HB182678</strain>
    </source>
</reference>
<dbReference type="InterPro" id="IPR038766">
    <property type="entry name" value="Membrane_comp_ABC_pdt"/>
</dbReference>
<proteinExistence type="predicted"/>
<feature type="transmembrane region" description="Helical" evidence="6">
    <location>
        <begin position="425"/>
        <end position="447"/>
    </location>
</feature>
<keyword evidence="9" id="KW-1185">Reference proteome</keyword>
<feature type="transmembrane region" description="Helical" evidence="6">
    <location>
        <begin position="305"/>
        <end position="330"/>
    </location>
</feature>
<dbReference type="PANTHER" id="PTHR30287:SF1">
    <property type="entry name" value="INNER MEMBRANE PROTEIN"/>
    <property type="match status" value="1"/>
</dbReference>
<keyword evidence="4 6" id="KW-1133">Transmembrane helix</keyword>
<protein>
    <submittedName>
        <fullName evidence="8">FtsX-like permease family protein</fullName>
    </submittedName>
</protein>
<dbReference type="InterPro" id="IPR003838">
    <property type="entry name" value="ABC3_permease_C"/>
</dbReference>
<sequence length="463" mass="48139">MRLAQAGRIARRELRGGLGAFRIFLSCLTLGVMAIAAVGTVRIAIEDGLSREGAAILGGDAEMEFTYRFASEAEKEWMRGISARMSEIVDFRSMAVNGAGERGLTQVKGVDDLYPLLGRVVLAPAIPLAQALAGDGTRPGIVMQKVLIDRLGLAPGDTVRLGTRDFVLAAELVREPDAGTAGFSLGPRSIVATSALEGSGLLSAGSLFDTDYRLDLPEGADLDALRAAAETRFRDEGMRWRDARNGAPGIQRFVDRVGAFLVLVGLAGLAVGGVGISASVRAYLGAKTGTIATLRTLGADRATVFLTYLIQIGVLSLIGVAAGLVLGAALPLLFGPLIEARLPVPIALGIKWGALGEAALYGMLTAAIFALWPLSRTEEVRAAALMRDGTAHAPRLPRGRYLLAIAGLLALLVGLAAWLSGVPDLALWAAAGIAGALAVLVAAAHALRSMAARAARRGLARGR</sequence>
<evidence type="ECO:0000256" key="1">
    <source>
        <dbReference type="ARBA" id="ARBA00004651"/>
    </source>
</evidence>
<name>A0A8J7CY30_9RHOB</name>
<dbReference type="GO" id="GO:0005886">
    <property type="term" value="C:plasma membrane"/>
    <property type="evidence" value="ECO:0007669"/>
    <property type="project" value="UniProtKB-SubCell"/>
</dbReference>
<comment type="subcellular location">
    <subcellularLocation>
        <location evidence="1">Cell membrane</location>
        <topology evidence="1">Multi-pass membrane protein</topology>
    </subcellularLocation>
</comment>
<comment type="caution">
    <text evidence="8">The sequence shown here is derived from an EMBL/GenBank/DDBJ whole genome shotgun (WGS) entry which is preliminary data.</text>
</comment>
<evidence type="ECO:0000256" key="6">
    <source>
        <dbReference type="SAM" id="Phobius"/>
    </source>
</evidence>
<dbReference type="EMBL" id="JACVXA010000119">
    <property type="protein sequence ID" value="MBE3640649.1"/>
    <property type="molecule type" value="Genomic_DNA"/>
</dbReference>
<dbReference type="AlphaFoldDB" id="A0A8J7CY30"/>
<feature type="domain" description="ABC3 transporter permease C-terminal" evidence="7">
    <location>
        <begin position="264"/>
        <end position="376"/>
    </location>
</feature>
<keyword evidence="3 6" id="KW-0812">Transmembrane</keyword>
<feature type="transmembrane region" description="Helical" evidence="6">
    <location>
        <begin position="401"/>
        <end position="419"/>
    </location>
</feature>
<evidence type="ECO:0000256" key="5">
    <source>
        <dbReference type="ARBA" id="ARBA00023136"/>
    </source>
</evidence>